<dbReference type="Proteomes" id="UP000199754">
    <property type="component" value="Chromosome"/>
</dbReference>
<dbReference type="AlphaFoldDB" id="A0A221K570"/>
<dbReference type="KEGG" id="spse:SULPSESMR1_03379"/>
<feature type="region of interest" description="Disordered" evidence="1">
    <location>
        <begin position="23"/>
        <end position="48"/>
    </location>
</feature>
<evidence type="ECO:0000313" key="2">
    <source>
        <dbReference type="EMBL" id="ASM74154.1"/>
    </source>
</evidence>
<reference evidence="2 3" key="1">
    <citation type="submission" date="2017-07" db="EMBL/GenBank/DDBJ databases">
        <title>Genome Sequence of Sulfitobacter pseudonitzschiae Strain SMR1 Isolated from a culture of the Diatom Skeletonema marinoi.</title>
        <authorList>
            <person name="Topel M."/>
            <person name="Pinder M.I.M."/>
            <person name="Johansson O.N."/>
            <person name="Kourtchenko O."/>
            <person name="Godhe A."/>
            <person name="Clarke A.K."/>
        </authorList>
    </citation>
    <scope>NUCLEOTIDE SEQUENCE [LARGE SCALE GENOMIC DNA]</scope>
    <source>
        <strain evidence="2 3">SMR1</strain>
    </source>
</reference>
<evidence type="ECO:0000313" key="3">
    <source>
        <dbReference type="Proteomes" id="UP000199754"/>
    </source>
</evidence>
<name>A0A221K570_9RHOB</name>
<accession>A0A221K570</accession>
<gene>
    <name evidence="2" type="ORF">SULPSESMR1_03379</name>
</gene>
<dbReference type="EMBL" id="CP022415">
    <property type="protein sequence ID" value="ASM74154.1"/>
    <property type="molecule type" value="Genomic_DNA"/>
</dbReference>
<evidence type="ECO:0000256" key="1">
    <source>
        <dbReference type="SAM" id="MobiDB-lite"/>
    </source>
</evidence>
<keyword evidence="3" id="KW-1185">Reference proteome</keyword>
<protein>
    <submittedName>
        <fullName evidence="2">Uncharacterized protein</fullName>
    </submittedName>
</protein>
<organism evidence="2 3">
    <name type="scientific">Pseudosulfitobacter pseudonitzschiae</name>
    <dbReference type="NCBI Taxonomy" id="1402135"/>
    <lineage>
        <taxon>Bacteria</taxon>
        <taxon>Pseudomonadati</taxon>
        <taxon>Pseudomonadota</taxon>
        <taxon>Alphaproteobacteria</taxon>
        <taxon>Rhodobacterales</taxon>
        <taxon>Roseobacteraceae</taxon>
        <taxon>Pseudosulfitobacter</taxon>
    </lineage>
</organism>
<proteinExistence type="predicted"/>
<sequence>MNCPSLSSEKESKVTHVATRHAPCEGMGRPFPLDPKPGAQSALGGRYE</sequence>